<organism evidence="2 3">
    <name type="scientific">Actinomadura barringtoniae</name>
    <dbReference type="NCBI Taxonomy" id="1427535"/>
    <lineage>
        <taxon>Bacteria</taxon>
        <taxon>Bacillati</taxon>
        <taxon>Actinomycetota</taxon>
        <taxon>Actinomycetes</taxon>
        <taxon>Streptosporangiales</taxon>
        <taxon>Thermomonosporaceae</taxon>
        <taxon>Actinomadura</taxon>
    </lineage>
</organism>
<feature type="region of interest" description="Disordered" evidence="1">
    <location>
        <begin position="1"/>
        <end position="22"/>
    </location>
</feature>
<evidence type="ECO:0000313" key="2">
    <source>
        <dbReference type="EMBL" id="MBO2448575.1"/>
    </source>
</evidence>
<dbReference type="AlphaFoldDB" id="A0A939P9U9"/>
<proteinExistence type="predicted"/>
<evidence type="ECO:0000256" key="1">
    <source>
        <dbReference type="SAM" id="MobiDB-lite"/>
    </source>
</evidence>
<keyword evidence="3" id="KW-1185">Reference proteome</keyword>
<feature type="compositionally biased region" description="Gly residues" evidence="1">
    <location>
        <begin position="1"/>
        <end position="19"/>
    </location>
</feature>
<reference evidence="2" key="1">
    <citation type="submission" date="2021-03" db="EMBL/GenBank/DDBJ databases">
        <authorList>
            <person name="Kanchanasin P."/>
            <person name="Saeng-In P."/>
            <person name="Phongsopitanun W."/>
            <person name="Yuki M."/>
            <person name="Kudo T."/>
            <person name="Ohkuma M."/>
            <person name="Tanasupawat S."/>
        </authorList>
    </citation>
    <scope>NUCLEOTIDE SEQUENCE</scope>
    <source>
        <strain evidence="2">GKU 128</strain>
    </source>
</reference>
<comment type="caution">
    <text evidence="2">The sequence shown here is derived from an EMBL/GenBank/DDBJ whole genome shotgun (WGS) entry which is preliminary data.</text>
</comment>
<evidence type="ECO:0000313" key="3">
    <source>
        <dbReference type="Proteomes" id="UP000669179"/>
    </source>
</evidence>
<accession>A0A939P9U9</accession>
<dbReference type="EMBL" id="JAGEOJ010000006">
    <property type="protein sequence ID" value="MBO2448575.1"/>
    <property type="molecule type" value="Genomic_DNA"/>
</dbReference>
<gene>
    <name evidence="2" type="ORF">J4573_15840</name>
</gene>
<name>A0A939P9U9_9ACTN</name>
<dbReference type="Proteomes" id="UP000669179">
    <property type="component" value="Unassembled WGS sequence"/>
</dbReference>
<dbReference type="RefSeq" id="WP_208256244.1">
    <property type="nucleotide sequence ID" value="NZ_JAGEOJ010000006.1"/>
</dbReference>
<sequence>MSAGTGTGTGTGTASGTGTGAPRTLTSTEFLVFYGITARGTLQQDELFRFMEGTGPQWWLPVSGMTREEFWRSHMHALVARGTTVRILSGGCRPSDKVTVNHVIRHGRRPRPNRDPEYGFVDFLEVVRDADGVVLADLTANTVWVDFGGGTPKVAAQAPDGLDCPLEELPPVDPLPVMTEPLASSTFRWTSRECDVTNDHVSFPSYVERAENAVADAGLTLPERPVWQGWYRYEFACDVRTTIRVCEVEDGLLFGFCNEDERRPRVFVRLSDAGS</sequence>
<protein>
    <submittedName>
        <fullName evidence="2">Uncharacterized protein</fullName>
    </submittedName>
</protein>